<gene>
    <name evidence="1" type="ORF">ACFOW3_12925</name>
</gene>
<protein>
    <recommendedName>
        <fullName evidence="3">CRISPR type III-B/RAMP module-associated protein Cmr5</fullName>
    </recommendedName>
</protein>
<evidence type="ECO:0008006" key="3">
    <source>
        <dbReference type="Google" id="ProtNLM"/>
    </source>
</evidence>
<keyword evidence="2" id="KW-1185">Reference proteome</keyword>
<dbReference type="EMBL" id="JBHSAJ010000035">
    <property type="protein sequence ID" value="MFC3935519.1"/>
    <property type="molecule type" value="Genomic_DNA"/>
</dbReference>
<dbReference type="RefSeq" id="WP_156358701.1">
    <property type="nucleotide sequence ID" value="NZ_JAMXAX010000137.1"/>
</dbReference>
<accession>A0ABV8DAM0</accession>
<dbReference type="Proteomes" id="UP001595693">
    <property type="component" value="Unassembled WGS sequence"/>
</dbReference>
<evidence type="ECO:0000313" key="1">
    <source>
        <dbReference type="EMBL" id="MFC3935519.1"/>
    </source>
</evidence>
<proteinExistence type="predicted"/>
<evidence type="ECO:0000313" key="2">
    <source>
        <dbReference type="Proteomes" id="UP001595693"/>
    </source>
</evidence>
<organism evidence="1 2">
    <name type="scientific">Acidovorax facilis</name>
    <dbReference type="NCBI Taxonomy" id="12917"/>
    <lineage>
        <taxon>Bacteria</taxon>
        <taxon>Pseudomonadati</taxon>
        <taxon>Pseudomonadota</taxon>
        <taxon>Betaproteobacteria</taxon>
        <taxon>Burkholderiales</taxon>
        <taxon>Comamonadaceae</taxon>
        <taxon>Acidovorax</taxon>
    </lineage>
</organism>
<reference evidence="2" key="1">
    <citation type="journal article" date="2019" name="Int. J. Syst. Evol. Microbiol.">
        <title>The Global Catalogue of Microorganisms (GCM) 10K type strain sequencing project: providing services to taxonomists for standard genome sequencing and annotation.</title>
        <authorList>
            <consortium name="The Broad Institute Genomics Platform"/>
            <consortium name="The Broad Institute Genome Sequencing Center for Infectious Disease"/>
            <person name="Wu L."/>
            <person name="Ma J."/>
        </authorList>
    </citation>
    <scope>NUCLEOTIDE SEQUENCE [LARGE SCALE GENOMIC DNA]</scope>
    <source>
        <strain evidence="2">CCUG 2113</strain>
    </source>
</reference>
<comment type="caution">
    <text evidence="1">The sequence shown here is derived from an EMBL/GenBank/DDBJ whole genome shotgun (WGS) entry which is preliminary data.</text>
</comment>
<name>A0ABV8DAM0_9BURK</name>
<sequence>MWTFDGSMEDFRALRLKGNQIDRGAFVVLLIFSSGARELRSSIEPNRQLRKWTGSPEKSVKRLFAAGEFRSSERVCREALPTLEALAAAKDDLVVEQMRQLLASSRYLLAWSKDPADGTA</sequence>